<dbReference type="Pfam" id="PF14833">
    <property type="entry name" value="NAD_binding_11"/>
    <property type="match status" value="1"/>
</dbReference>
<evidence type="ECO:0000259" key="5">
    <source>
        <dbReference type="Pfam" id="PF03446"/>
    </source>
</evidence>
<dbReference type="SUPFAM" id="SSF48179">
    <property type="entry name" value="6-phosphogluconate dehydrogenase C-terminal domain-like"/>
    <property type="match status" value="1"/>
</dbReference>
<accession>A0A918E7P3</accession>
<feature type="domain" description="3-hydroxyisobutyrate dehydrogenase-like NAD-binding" evidence="6">
    <location>
        <begin position="165"/>
        <end position="282"/>
    </location>
</feature>
<dbReference type="InterPro" id="IPR029154">
    <property type="entry name" value="HIBADH-like_NADP-bd"/>
</dbReference>
<keyword evidence="3" id="KW-0520">NAD</keyword>
<name>A0A918E7P3_9ACTN</name>
<organism evidence="7 8">
    <name type="scientific">Nonomuraea glycinis</name>
    <dbReference type="NCBI Taxonomy" id="2047744"/>
    <lineage>
        <taxon>Bacteria</taxon>
        <taxon>Bacillati</taxon>
        <taxon>Actinomycetota</taxon>
        <taxon>Actinomycetes</taxon>
        <taxon>Streptosporangiales</taxon>
        <taxon>Streptosporangiaceae</taxon>
        <taxon>Nonomuraea</taxon>
    </lineage>
</organism>
<dbReference type="SUPFAM" id="SSF51735">
    <property type="entry name" value="NAD(P)-binding Rossmann-fold domains"/>
    <property type="match status" value="1"/>
</dbReference>
<feature type="domain" description="6-phosphogluconate dehydrogenase NADP-binding" evidence="5">
    <location>
        <begin position="4"/>
        <end position="157"/>
    </location>
</feature>
<dbReference type="InterPro" id="IPR013328">
    <property type="entry name" value="6PGD_dom2"/>
</dbReference>
<proteinExistence type="inferred from homology"/>
<dbReference type="GO" id="GO:0016491">
    <property type="term" value="F:oxidoreductase activity"/>
    <property type="evidence" value="ECO:0007669"/>
    <property type="project" value="UniProtKB-KW"/>
</dbReference>
<comment type="caution">
    <text evidence="7">The sequence shown here is derived from an EMBL/GenBank/DDBJ whole genome shotgun (WGS) entry which is preliminary data.</text>
</comment>
<gene>
    <name evidence="7" type="ORF">GCM10012278_63150</name>
</gene>
<reference evidence="7" key="2">
    <citation type="submission" date="2020-09" db="EMBL/GenBank/DDBJ databases">
        <authorList>
            <person name="Sun Q."/>
            <person name="Zhou Y."/>
        </authorList>
    </citation>
    <scope>NUCLEOTIDE SEQUENCE</scope>
    <source>
        <strain evidence="7">CGMCC 4.7430</strain>
    </source>
</reference>
<evidence type="ECO:0000256" key="3">
    <source>
        <dbReference type="ARBA" id="ARBA00023027"/>
    </source>
</evidence>
<dbReference type="Gene3D" id="1.10.1040.10">
    <property type="entry name" value="N-(1-d-carboxylethyl)-l-norvaline Dehydrogenase, domain 2"/>
    <property type="match status" value="1"/>
</dbReference>
<dbReference type="AlphaFoldDB" id="A0A918E7P3"/>
<evidence type="ECO:0000256" key="2">
    <source>
        <dbReference type="ARBA" id="ARBA00023002"/>
    </source>
</evidence>
<evidence type="ECO:0000256" key="1">
    <source>
        <dbReference type="ARBA" id="ARBA00009080"/>
    </source>
</evidence>
<evidence type="ECO:0000313" key="7">
    <source>
        <dbReference type="EMBL" id="GGP13024.1"/>
    </source>
</evidence>
<feature type="active site" evidence="4">
    <location>
        <position position="169"/>
    </location>
</feature>
<reference evidence="7" key="1">
    <citation type="journal article" date="2014" name="Int. J. Syst. Evol. Microbiol.">
        <title>Complete genome sequence of Corynebacterium casei LMG S-19264T (=DSM 44701T), isolated from a smear-ripened cheese.</title>
        <authorList>
            <consortium name="US DOE Joint Genome Institute (JGI-PGF)"/>
            <person name="Walter F."/>
            <person name="Albersmeier A."/>
            <person name="Kalinowski J."/>
            <person name="Ruckert C."/>
        </authorList>
    </citation>
    <scope>NUCLEOTIDE SEQUENCE</scope>
    <source>
        <strain evidence="7">CGMCC 4.7430</strain>
    </source>
</reference>
<dbReference type="Gene3D" id="3.40.50.720">
    <property type="entry name" value="NAD(P)-binding Rossmann-like Domain"/>
    <property type="match status" value="1"/>
</dbReference>
<dbReference type="InterPro" id="IPR036291">
    <property type="entry name" value="NAD(P)-bd_dom_sf"/>
</dbReference>
<dbReference type="GO" id="GO:0051287">
    <property type="term" value="F:NAD binding"/>
    <property type="evidence" value="ECO:0007669"/>
    <property type="project" value="InterPro"/>
</dbReference>
<dbReference type="PIRSF" id="PIRSF000103">
    <property type="entry name" value="HIBADH"/>
    <property type="match status" value="1"/>
</dbReference>
<keyword evidence="2" id="KW-0560">Oxidoreductase</keyword>
<evidence type="ECO:0000256" key="4">
    <source>
        <dbReference type="PIRSR" id="PIRSR000103-1"/>
    </source>
</evidence>
<dbReference type="InterPro" id="IPR008927">
    <property type="entry name" value="6-PGluconate_DH-like_C_sf"/>
</dbReference>
<dbReference type="EMBL" id="BMNK01000013">
    <property type="protein sequence ID" value="GGP13024.1"/>
    <property type="molecule type" value="Genomic_DNA"/>
</dbReference>
<dbReference type="Pfam" id="PF03446">
    <property type="entry name" value="NAD_binding_2"/>
    <property type="match status" value="1"/>
</dbReference>
<dbReference type="GO" id="GO:0050661">
    <property type="term" value="F:NADP binding"/>
    <property type="evidence" value="ECO:0007669"/>
    <property type="project" value="InterPro"/>
</dbReference>
<evidence type="ECO:0000259" key="6">
    <source>
        <dbReference type="Pfam" id="PF14833"/>
    </source>
</evidence>
<dbReference type="PANTHER" id="PTHR43580">
    <property type="entry name" value="OXIDOREDUCTASE GLYR1-RELATED"/>
    <property type="match status" value="1"/>
</dbReference>
<dbReference type="InterPro" id="IPR015815">
    <property type="entry name" value="HIBADH-related"/>
</dbReference>
<keyword evidence="8" id="KW-1185">Reference proteome</keyword>
<sequence length="293" mass="30482">MARVSVAGLGNMGKGMARRLLAEGHEVTVWNRHPEAGDELVAAGAERAESVADLFAAGPVLSMLADDAAVAAVFDDSVLAGAGPDAVHVGMSTISVEAGRALAERHEAAGIGYLGVPVLGRPDAAEAGQLNLLAAGDSGLIDSLEPVFSTLGRRIWRVGAQPWQANLVKITMNLLLIHALEAIAEGFALVERHGIDAHDLHEVMTGTVLTGPVYQGYGKQMADRAYMPAGFRTVLGNKDLGLAKAAADGVGLELPTMSALRQTFQDAIDLGLGDHDWASIAEAVRGSNAPRDE</sequence>
<dbReference type="Proteomes" id="UP000660745">
    <property type="component" value="Unassembled WGS sequence"/>
</dbReference>
<dbReference type="InterPro" id="IPR006115">
    <property type="entry name" value="6PGDH_NADP-bd"/>
</dbReference>
<comment type="similarity">
    <text evidence="1">Belongs to the HIBADH-related family.</text>
</comment>
<dbReference type="InterPro" id="IPR051265">
    <property type="entry name" value="HIBADH-related_NP60_sf"/>
</dbReference>
<dbReference type="PANTHER" id="PTHR43580:SF2">
    <property type="entry name" value="CYTOKINE-LIKE NUCLEAR FACTOR N-PAC"/>
    <property type="match status" value="1"/>
</dbReference>
<protein>
    <submittedName>
        <fullName evidence="7">Oxidoreductase</fullName>
    </submittedName>
</protein>
<evidence type="ECO:0000313" key="8">
    <source>
        <dbReference type="Proteomes" id="UP000660745"/>
    </source>
</evidence>